<name>A0A174DT94_9FIRM</name>
<comment type="similarity">
    <text evidence="1">Belongs to the LysR transcriptional regulatory family.</text>
</comment>
<dbReference type="InterPro" id="IPR005119">
    <property type="entry name" value="LysR_subst-bd"/>
</dbReference>
<keyword evidence="3" id="KW-0238">DNA-binding</keyword>
<dbReference type="Pfam" id="PF00126">
    <property type="entry name" value="HTH_1"/>
    <property type="match status" value="1"/>
</dbReference>
<dbReference type="SUPFAM" id="SSF46785">
    <property type="entry name" value="Winged helix' DNA-binding domain"/>
    <property type="match status" value="1"/>
</dbReference>
<dbReference type="PANTHER" id="PTHR30419">
    <property type="entry name" value="HTH-TYPE TRANSCRIPTIONAL REGULATOR YBHD"/>
    <property type="match status" value="1"/>
</dbReference>
<gene>
    <name evidence="6" type="primary">hcaR_2</name>
    <name evidence="6" type="ORF">ERS852491_01775</name>
</gene>
<dbReference type="PANTHER" id="PTHR30419:SF8">
    <property type="entry name" value="NITROGEN ASSIMILATION TRANSCRIPTIONAL ACTIVATOR-RELATED"/>
    <property type="match status" value="1"/>
</dbReference>
<dbReference type="STRING" id="39482.ERS852491_01775"/>
<dbReference type="PRINTS" id="PR00039">
    <property type="entry name" value="HTHLYSR"/>
</dbReference>
<dbReference type="Proteomes" id="UP000095544">
    <property type="component" value="Unassembled WGS sequence"/>
</dbReference>
<proteinExistence type="inferred from homology"/>
<dbReference type="CDD" id="cd05466">
    <property type="entry name" value="PBP2_LTTR_substrate"/>
    <property type="match status" value="1"/>
</dbReference>
<evidence type="ECO:0000256" key="2">
    <source>
        <dbReference type="ARBA" id="ARBA00023015"/>
    </source>
</evidence>
<dbReference type="InterPro" id="IPR000847">
    <property type="entry name" value="LysR_HTH_N"/>
</dbReference>
<protein>
    <submittedName>
        <fullName evidence="6">Hca operon transcriptional activator</fullName>
    </submittedName>
</protein>
<dbReference type="GO" id="GO:0003700">
    <property type="term" value="F:DNA-binding transcription factor activity"/>
    <property type="evidence" value="ECO:0007669"/>
    <property type="project" value="InterPro"/>
</dbReference>
<dbReference type="GO" id="GO:0003677">
    <property type="term" value="F:DNA binding"/>
    <property type="evidence" value="ECO:0007669"/>
    <property type="project" value="UniProtKB-KW"/>
</dbReference>
<evidence type="ECO:0000256" key="1">
    <source>
        <dbReference type="ARBA" id="ARBA00009437"/>
    </source>
</evidence>
<dbReference type="PROSITE" id="PS50931">
    <property type="entry name" value="HTH_LYSR"/>
    <property type="match status" value="1"/>
</dbReference>
<dbReference type="SUPFAM" id="SSF53850">
    <property type="entry name" value="Periplasmic binding protein-like II"/>
    <property type="match status" value="1"/>
</dbReference>
<evidence type="ECO:0000256" key="4">
    <source>
        <dbReference type="ARBA" id="ARBA00023163"/>
    </source>
</evidence>
<dbReference type="InterPro" id="IPR050950">
    <property type="entry name" value="HTH-type_LysR_regulators"/>
</dbReference>
<dbReference type="EMBL" id="CYZU01000013">
    <property type="protein sequence ID" value="CUO28703.1"/>
    <property type="molecule type" value="Genomic_DNA"/>
</dbReference>
<dbReference type="Gene3D" id="1.10.10.10">
    <property type="entry name" value="Winged helix-like DNA-binding domain superfamily/Winged helix DNA-binding domain"/>
    <property type="match status" value="1"/>
</dbReference>
<evidence type="ECO:0000313" key="7">
    <source>
        <dbReference type="Proteomes" id="UP000095544"/>
    </source>
</evidence>
<dbReference type="InterPro" id="IPR036388">
    <property type="entry name" value="WH-like_DNA-bd_sf"/>
</dbReference>
<dbReference type="InterPro" id="IPR036390">
    <property type="entry name" value="WH_DNA-bd_sf"/>
</dbReference>
<dbReference type="FunFam" id="1.10.10.10:FF:000001">
    <property type="entry name" value="LysR family transcriptional regulator"/>
    <property type="match status" value="1"/>
</dbReference>
<dbReference type="Pfam" id="PF03466">
    <property type="entry name" value="LysR_substrate"/>
    <property type="match status" value="1"/>
</dbReference>
<evidence type="ECO:0000259" key="5">
    <source>
        <dbReference type="PROSITE" id="PS50931"/>
    </source>
</evidence>
<organism evidence="6 7">
    <name type="scientific">Faecalicatena contorta</name>
    <dbReference type="NCBI Taxonomy" id="39482"/>
    <lineage>
        <taxon>Bacteria</taxon>
        <taxon>Bacillati</taxon>
        <taxon>Bacillota</taxon>
        <taxon>Clostridia</taxon>
        <taxon>Lachnospirales</taxon>
        <taxon>Lachnospiraceae</taxon>
        <taxon>Faecalicatena</taxon>
    </lineage>
</organism>
<accession>A0A174DT94</accession>
<dbReference type="Gene3D" id="3.40.190.290">
    <property type="match status" value="1"/>
</dbReference>
<evidence type="ECO:0000256" key="3">
    <source>
        <dbReference type="ARBA" id="ARBA00023125"/>
    </source>
</evidence>
<dbReference type="AlphaFoldDB" id="A0A174DT94"/>
<evidence type="ECO:0000313" key="6">
    <source>
        <dbReference type="EMBL" id="CUO28703.1"/>
    </source>
</evidence>
<reference evidence="6 7" key="1">
    <citation type="submission" date="2015-09" db="EMBL/GenBank/DDBJ databases">
        <authorList>
            <consortium name="Pathogen Informatics"/>
        </authorList>
    </citation>
    <scope>NUCLEOTIDE SEQUENCE [LARGE SCALE GENOMIC DNA]</scope>
    <source>
        <strain evidence="6 7">2789STDY5834876</strain>
    </source>
</reference>
<keyword evidence="4" id="KW-0804">Transcription</keyword>
<dbReference type="OrthoDB" id="1652954at2"/>
<keyword evidence="2" id="KW-0805">Transcription regulation</keyword>
<dbReference type="RefSeq" id="WP_055152652.1">
    <property type="nucleotide sequence ID" value="NZ_CYZU01000013.1"/>
</dbReference>
<sequence length="291" mass="33718">MTFEQLDYFIEIVKHKTFFDAAESLHISQSSLSKQIIKLEKELDVQLFDRSKRTAHLTDAGQFFYKNSLPLATQYHQLMKQLRTYQQSKQLKLHIGILPILNQYQFIPRFREFSKLHPDIMIHLDELEENELLEGLAMGKYDVIIAREGLADTKLHRTWEVAQDELVVVVPSGHPLADKQEITIQECSQESFILMNPYTTVHQLCLRLFHKNKINPQILRTGRVESIISSISIGDGISLLPKKNFQTFHSENIAVIPLVPKVNLPVCCIKNKAEEITPALKEFIFYLRLLH</sequence>
<dbReference type="GO" id="GO:0005829">
    <property type="term" value="C:cytosol"/>
    <property type="evidence" value="ECO:0007669"/>
    <property type="project" value="TreeGrafter"/>
</dbReference>
<feature type="domain" description="HTH lysR-type" evidence="5">
    <location>
        <begin position="1"/>
        <end position="58"/>
    </location>
</feature>